<evidence type="ECO:0000256" key="4">
    <source>
        <dbReference type="ARBA" id="ARBA00022525"/>
    </source>
</evidence>
<keyword evidence="5 6" id="KW-1015">Disulfide bond</keyword>
<evidence type="ECO:0000256" key="6">
    <source>
        <dbReference type="RuleBase" id="RU365009"/>
    </source>
</evidence>
<dbReference type="GO" id="GO:0005199">
    <property type="term" value="F:structural constituent of cell wall"/>
    <property type="evidence" value="ECO:0007669"/>
    <property type="project" value="InterPro"/>
</dbReference>
<dbReference type="EMBL" id="JAACJL010000015">
    <property type="protein sequence ID" value="KAF4621004.1"/>
    <property type="molecule type" value="Genomic_DNA"/>
</dbReference>
<protein>
    <recommendedName>
        <fullName evidence="6">Hydrophobin</fullName>
    </recommendedName>
</protein>
<dbReference type="Pfam" id="PF01185">
    <property type="entry name" value="Hydrophobin"/>
    <property type="match status" value="1"/>
</dbReference>
<dbReference type="InterPro" id="IPR001338">
    <property type="entry name" value="Class_I_Hydrophobin"/>
</dbReference>
<reference evidence="7 8" key="1">
    <citation type="submission" date="2019-12" db="EMBL/GenBank/DDBJ databases">
        <authorList>
            <person name="Floudas D."/>
            <person name="Bentzer J."/>
            <person name="Ahren D."/>
            <person name="Johansson T."/>
            <person name="Persson P."/>
            <person name="Tunlid A."/>
        </authorList>
    </citation>
    <scope>NUCLEOTIDE SEQUENCE [LARGE SCALE GENOMIC DNA]</scope>
    <source>
        <strain evidence="7 8">CBS 102.39</strain>
    </source>
</reference>
<dbReference type="AlphaFoldDB" id="A0A8H4R0C5"/>
<keyword evidence="6" id="KW-0732">Signal</keyword>
<evidence type="ECO:0000256" key="5">
    <source>
        <dbReference type="ARBA" id="ARBA00023157"/>
    </source>
</evidence>
<evidence type="ECO:0000313" key="8">
    <source>
        <dbReference type="Proteomes" id="UP000521872"/>
    </source>
</evidence>
<evidence type="ECO:0000256" key="3">
    <source>
        <dbReference type="ARBA" id="ARBA00022512"/>
    </source>
</evidence>
<dbReference type="Proteomes" id="UP000521872">
    <property type="component" value="Unassembled WGS sequence"/>
</dbReference>
<evidence type="ECO:0000256" key="2">
    <source>
        <dbReference type="ARBA" id="ARBA00010446"/>
    </source>
</evidence>
<name>A0A8H4R0C5_9AGAR</name>
<gene>
    <name evidence="7" type="ORF">D9613_000976</name>
</gene>
<dbReference type="GO" id="GO:0009277">
    <property type="term" value="C:fungal-type cell wall"/>
    <property type="evidence" value="ECO:0007669"/>
    <property type="project" value="InterPro"/>
</dbReference>
<comment type="subcellular location">
    <subcellularLocation>
        <location evidence="1 6">Secreted</location>
        <location evidence="1 6">Cell wall</location>
    </subcellularLocation>
</comment>
<sequence>MLQLYAEFYVNDSGHLEQPVRPIPAQSRGPHRIPVDVASVGANSCTSQPVCCTNTTTNGVVALGCSPVHINP</sequence>
<comment type="caution">
    <text evidence="7">The sequence shown here is derived from an EMBL/GenBank/DDBJ whole genome shotgun (WGS) entry which is preliminary data.</text>
</comment>
<accession>A0A8H4R0C5</accession>
<evidence type="ECO:0000313" key="7">
    <source>
        <dbReference type="EMBL" id="KAF4621004.1"/>
    </source>
</evidence>
<keyword evidence="3 6" id="KW-0134">Cell wall</keyword>
<evidence type="ECO:0000256" key="1">
    <source>
        <dbReference type="ARBA" id="ARBA00004191"/>
    </source>
</evidence>
<keyword evidence="8" id="KW-1185">Reference proteome</keyword>
<proteinExistence type="inferred from homology"/>
<comment type="similarity">
    <text evidence="2 6">Belongs to the fungal hydrophobin family.</text>
</comment>
<dbReference type="CDD" id="cd23507">
    <property type="entry name" value="hydrophobin_I"/>
    <property type="match status" value="1"/>
</dbReference>
<organism evidence="7 8">
    <name type="scientific">Agrocybe pediades</name>
    <dbReference type="NCBI Taxonomy" id="84607"/>
    <lineage>
        <taxon>Eukaryota</taxon>
        <taxon>Fungi</taxon>
        <taxon>Dikarya</taxon>
        <taxon>Basidiomycota</taxon>
        <taxon>Agaricomycotina</taxon>
        <taxon>Agaricomycetes</taxon>
        <taxon>Agaricomycetidae</taxon>
        <taxon>Agaricales</taxon>
        <taxon>Agaricineae</taxon>
        <taxon>Strophariaceae</taxon>
        <taxon>Agrocybe</taxon>
    </lineage>
</organism>
<keyword evidence="4 6" id="KW-0964">Secreted</keyword>